<organism evidence="3 4">
    <name type="scientific">Schizothecium vesticola</name>
    <dbReference type="NCBI Taxonomy" id="314040"/>
    <lineage>
        <taxon>Eukaryota</taxon>
        <taxon>Fungi</taxon>
        <taxon>Dikarya</taxon>
        <taxon>Ascomycota</taxon>
        <taxon>Pezizomycotina</taxon>
        <taxon>Sordariomycetes</taxon>
        <taxon>Sordariomycetidae</taxon>
        <taxon>Sordariales</taxon>
        <taxon>Schizotheciaceae</taxon>
        <taxon>Schizothecium</taxon>
    </lineage>
</organism>
<keyword evidence="2" id="KW-0732">Signal</keyword>
<protein>
    <recommendedName>
        <fullName evidence="5">Secreted protein</fullName>
    </recommendedName>
</protein>
<feature type="region of interest" description="Disordered" evidence="1">
    <location>
        <begin position="16"/>
        <end position="52"/>
    </location>
</feature>
<evidence type="ECO:0000256" key="2">
    <source>
        <dbReference type="SAM" id="SignalP"/>
    </source>
</evidence>
<comment type="caution">
    <text evidence="3">The sequence shown here is derived from an EMBL/GenBank/DDBJ whole genome shotgun (WGS) entry which is preliminary data.</text>
</comment>
<accession>A0AA40KAP0</accession>
<evidence type="ECO:0008006" key="5">
    <source>
        <dbReference type="Google" id="ProtNLM"/>
    </source>
</evidence>
<dbReference type="AlphaFoldDB" id="A0AA40KAP0"/>
<feature type="compositionally biased region" description="Low complexity" evidence="1">
    <location>
        <begin position="17"/>
        <end position="35"/>
    </location>
</feature>
<evidence type="ECO:0000256" key="1">
    <source>
        <dbReference type="SAM" id="MobiDB-lite"/>
    </source>
</evidence>
<reference evidence="3" key="1">
    <citation type="submission" date="2023-06" db="EMBL/GenBank/DDBJ databases">
        <title>Genome-scale phylogeny and comparative genomics of the fungal order Sordariales.</title>
        <authorList>
            <consortium name="Lawrence Berkeley National Laboratory"/>
            <person name="Hensen N."/>
            <person name="Bonometti L."/>
            <person name="Westerberg I."/>
            <person name="Brannstrom I.O."/>
            <person name="Guillou S."/>
            <person name="Cros-Aarteil S."/>
            <person name="Calhoun S."/>
            <person name="Haridas S."/>
            <person name="Kuo A."/>
            <person name="Mondo S."/>
            <person name="Pangilinan J."/>
            <person name="Riley R."/>
            <person name="LaButti K."/>
            <person name="Andreopoulos B."/>
            <person name="Lipzen A."/>
            <person name="Chen C."/>
            <person name="Yanf M."/>
            <person name="Daum C."/>
            <person name="Ng V."/>
            <person name="Clum A."/>
            <person name="Steindorff A."/>
            <person name="Ohm R."/>
            <person name="Martin F."/>
            <person name="Silar P."/>
            <person name="Natvig D."/>
            <person name="Lalanne C."/>
            <person name="Gautier V."/>
            <person name="Ament-velasquez S.L."/>
            <person name="Kruys A."/>
            <person name="Hutchinson M.I."/>
            <person name="Powell A.J."/>
            <person name="Barry K."/>
            <person name="Miller A.N."/>
            <person name="Grigoriev I.V."/>
            <person name="Debuchy R."/>
            <person name="Gladieux P."/>
            <person name="Thoren M.H."/>
            <person name="Johannesson H."/>
        </authorList>
    </citation>
    <scope>NUCLEOTIDE SEQUENCE</scope>
    <source>
        <strain evidence="3">SMH3187-1</strain>
    </source>
</reference>
<keyword evidence="4" id="KW-1185">Reference proteome</keyword>
<feature type="chain" id="PRO_5041400219" description="Secreted protein" evidence="2">
    <location>
        <begin position="19"/>
        <end position="103"/>
    </location>
</feature>
<dbReference type="EMBL" id="JAUKUD010000002">
    <property type="protein sequence ID" value="KAK0752100.1"/>
    <property type="molecule type" value="Genomic_DNA"/>
</dbReference>
<dbReference type="Proteomes" id="UP001172155">
    <property type="component" value="Unassembled WGS sequence"/>
</dbReference>
<gene>
    <name evidence="3" type="ORF">B0T18DRAFT_83662</name>
</gene>
<evidence type="ECO:0000313" key="4">
    <source>
        <dbReference type="Proteomes" id="UP001172155"/>
    </source>
</evidence>
<proteinExistence type="predicted"/>
<name>A0AA40KAP0_9PEZI</name>
<evidence type="ECO:0000313" key="3">
    <source>
        <dbReference type="EMBL" id="KAK0752100.1"/>
    </source>
</evidence>
<sequence>MAFVLCTSLAVLGEGSTATQQTTATTTNGDDTANDFSSRTRQRRGPRPSFSLHHFPPCFIANPEASGMSSGTCTKVLVSRPAISGITRTDLDKGGKLRRPSLA</sequence>
<feature type="signal peptide" evidence="2">
    <location>
        <begin position="1"/>
        <end position="18"/>
    </location>
</feature>